<evidence type="ECO:0000313" key="2">
    <source>
        <dbReference type="EMBL" id="KAL2842617.1"/>
    </source>
</evidence>
<name>A0ABR4JRE8_9EURO</name>
<dbReference type="Proteomes" id="UP001610444">
    <property type="component" value="Unassembled WGS sequence"/>
</dbReference>
<gene>
    <name evidence="2" type="ORF">BJX68DRAFT_270552</name>
</gene>
<keyword evidence="1" id="KW-1133">Transmembrane helix</keyword>
<proteinExistence type="predicted"/>
<evidence type="ECO:0000256" key="1">
    <source>
        <dbReference type="SAM" id="Phobius"/>
    </source>
</evidence>
<protein>
    <recommendedName>
        <fullName evidence="4">Fungal N-terminal domain-containing protein</fullName>
    </recommendedName>
</protein>
<evidence type="ECO:0000313" key="3">
    <source>
        <dbReference type="Proteomes" id="UP001610444"/>
    </source>
</evidence>
<sequence length="161" mass="17914">MSNNNTQIQRLSCDDSPLSITGSIISIATLAYAVILTIVLYVRAFASVNEDRLEFGDRLFGEIHSLKFVMDLLQEYLAATPPQVATQVQRWLFEASEAFDHVMHRLEGGREGTLGSGDGSRQDFINRARFVADRKGLDEDFAKVAVKRTQLEGVYQAVMVG</sequence>
<organism evidence="2 3">
    <name type="scientific">Aspergillus pseudodeflectus</name>
    <dbReference type="NCBI Taxonomy" id="176178"/>
    <lineage>
        <taxon>Eukaryota</taxon>
        <taxon>Fungi</taxon>
        <taxon>Dikarya</taxon>
        <taxon>Ascomycota</taxon>
        <taxon>Pezizomycotina</taxon>
        <taxon>Eurotiomycetes</taxon>
        <taxon>Eurotiomycetidae</taxon>
        <taxon>Eurotiales</taxon>
        <taxon>Aspergillaceae</taxon>
        <taxon>Aspergillus</taxon>
        <taxon>Aspergillus subgen. Nidulantes</taxon>
    </lineage>
</organism>
<keyword evidence="1" id="KW-0812">Transmembrane</keyword>
<dbReference type="GeneID" id="98161856"/>
<evidence type="ECO:0008006" key="4">
    <source>
        <dbReference type="Google" id="ProtNLM"/>
    </source>
</evidence>
<feature type="transmembrane region" description="Helical" evidence="1">
    <location>
        <begin position="20"/>
        <end position="42"/>
    </location>
</feature>
<dbReference type="EMBL" id="JBFXLR010000050">
    <property type="protein sequence ID" value="KAL2842617.1"/>
    <property type="molecule type" value="Genomic_DNA"/>
</dbReference>
<accession>A0ABR4JRE8</accession>
<keyword evidence="1" id="KW-0472">Membrane</keyword>
<comment type="caution">
    <text evidence="2">The sequence shown here is derived from an EMBL/GenBank/DDBJ whole genome shotgun (WGS) entry which is preliminary data.</text>
</comment>
<reference evidence="2 3" key="1">
    <citation type="submission" date="2024-07" db="EMBL/GenBank/DDBJ databases">
        <title>Section-level genome sequencing and comparative genomics of Aspergillus sections Usti and Cavernicolus.</title>
        <authorList>
            <consortium name="Lawrence Berkeley National Laboratory"/>
            <person name="Nybo J.L."/>
            <person name="Vesth T.C."/>
            <person name="Theobald S."/>
            <person name="Frisvad J.C."/>
            <person name="Larsen T.O."/>
            <person name="Kjaerboelling I."/>
            <person name="Rothschild-Mancinelli K."/>
            <person name="Lyhne E.K."/>
            <person name="Kogle M.E."/>
            <person name="Barry K."/>
            <person name="Clum A."/>
            <person name="Na H."/>
            <person name="Ledsgaard L."/>
            <person name="Lin J."/>
            <person name="Lipzen A."/>
            <person name="Kuo A."/>
            <person name="Riley R."/>
            <person name="Mondo S."/>
            <person name="LaButti K."/>
            <person name="Haridas S."/>
            <person name="Pangalinan J."/>
            <person name="Salamov A.A."/>
            <person name="Simmons B.A."/>
            <person name="Magnuson J.K."/>
            <person name="Chen J."/>
            <person name="Drula E."/>
            <person name="Henrissat B."/>
            <person name="Wiebenga A."/>
            <person name="Lubbers R.J."/>
            <person name="Gomes A.C."/>
            <person name="Macurrencykelacurrency M.R."/>
            <person name="Stajich J."/>
            <person name="Grigoriev I.V."/>
            <person name="Mortensen U.H."/>
            <person name="De vries R.P."/>
            <person name="Baker S.E."/>
            <person name="Andersen M.R."/>
        </authorList>
    </citation>
    <scope>NUCLEOTIDE SEQUENCE [LARGE SCALE GENOMIC DNA]</scope>
    <source>
        <strain evidence="2 3">CBS 756.74</strain>
    </source>
</reference>
<dbReference type="RefSeq" id="XP_070895183.1">
    <property type="nucleotide sequence ID" value="XM_071046692.1"/>
</dbReference>
<keyword evidence="3" id="KW-1185">Reference proteome</keyword>